<keyword evidence="3" id="KW-0479">Metal-binding</keyword>
<evidence type="ECO:0000256" key="5">
    <source>
        <dbReference type="ARBA" id="ARBA00023004"/>
    </source>
</evidence>
<dbReference type="GO" id="GO:0016705">
    <property type="term" value="F:oxidoreductase activity, acting on paired donors, with incorporation or reduction of molecular oxygen"/>
    <property type="evidence" value="ECO:0007669"/>
    <property type="project" value="InterPro"/>
</dbReference>
<comment type="cofactor">
    <cofactor evidence="1">
        <name>heme</name>
        <dbReference type="ChEBI" id="CHEBI:30413"/>
    </cofactor>
</comment>
<evidence type="ECO:0000313" key="6">
    <source>
        <dbReference type="EMBL" id="PIL30235.1"/>
    </source>
</evidence>
<dbReference type="EMBL" id="AYKW01000015">
    <property type="protein sequence ID" value="PIL30235.1"/>
    <property type="molecule type" value="Genomic_DNA"/>
</dbReference>
<reference evidence="6 7" key="1">
    <citation type="journal article" date="2015" name="Sci. Rep.">
        <title>Chromosome-level genome map provides insights into diverse defense mechanisms in the medicinal fungus Ganoderma sinense.</title>
        <authorList>
            <person name="Zhu Y."/>
            <person name="Xu J."/>
            <person name="Sun C."/>
            <person name="Zhou S."/>
            <person name="Xu H."/>
            <person name="Nelson D.R."/>
            <person name="Qian J."/>
            <person name="Song J."/>
            <person name="Luo H."/>
            <person name="Xiang L."/>
            <person name="Li Y."/>
            <person name="Xu Z."/>
            <person name="Ji A."/>
            <person name="Wang L."/>
            <person name="Lu S."/>
            <person name="Hayward A."/>
            <person name="Sun W."/>
            <person name="Li X."/>
            <person name="Schwartz D.C."/>
            <person name="Wang Y."/>
            <person name="Chen S."/>
        </authorList>
    </citation>
    <scope>NUCLEOTIDE SEQUENCE [LARGE SCALE GENOMIC DNA]</scope>
    <source>
        <strain evidence="6 7">ZZ0214-1</strain>
    </source>
</reference>
<keyword evidence="5" id="KW-0408">Iron</keyword>
<dbReference type="InterPro" id="IPR036396">
    <property type="entry name" value="Cyt_P450_sf"/>
</dbReference>
<gene>
    <name evidence="6" type="ORF">GSI_07413</name>
</gene>
<organism evidence="6 7">
    <name type="scientific">Ganoderma sinense ZZ0214-1</name>
    <dbReference type="NCBI Taxonomy" id="1077348"/>
    <lineage>
        <taxon>Eukaryota</taxon>
        <taxon>Fungi</taxon>
        <taxon>Dikarya</taxon>
        <taxon>Basidiomycota</taxon>
        <taxon>Agaricomycotina</taxon>
        <taxon>Agaricomycetes</taxon>
        <taxon>Polyporales</taxon>
        <taxon>Polyporaceae</taxon>
        <taxon>Ganoderma</taxon>
    </lineage>
</organism>
<keyword evidence="4" id="KW-0560">Oxidoreductase</keyword>
<comment type="similarity">
    <text evidence="2">Belongs to the cytochrome P450 family.</text>
</comment>
<evidence type="ECO:0000256" key="1">
    <source>
        <dbReference type="ARBA" id="ARBA00001971"/>
    </source>
</evidence>
<dbReference type="SUPFAM" id="SSF48264">
    <property type="entry name" value="Cytochrome P450"/>
    <property type="match status" value="1"/>
</dbReference>
<dbReference type="Gene3D" id="1.10.630.10">
    <property type="entry name" value="Cytochrome P450"/>
    <property type="match status" value="1"/>
</dbReference>
<comment type="caution">
    <text evidence="6">The sequence shown here is derived from an EMBL/GenBank/DDBJ whole genome shotgun (WGS) entry which is preliminary data.</text>
</comment>
<dbReference type="STRING" id="1077348.A0A2G8S907"/>
<evidence type="ECO:0000256" key="4">
    <source>
        <dbReference type="ARBA" id="ARBA00023002"/>
    </source>
</evidence>
<dbReference type="Pfam" id="PF00067">
    <property type="entry name" value="p450"/>
    <property type="match status" value="1"/>
</dbReference>
<sequence>MDDYKDLISPVSPLVWFPTPCNGTQTLNFVRSPLSAGPLSRACLGSLPSGFSVITGMYSSMVPGKDVQAPTLDRCIVVVFGRELVEELRTRRDEESLAPEGAQETITHGLTRLAEQSELLEPLRNEIEKSVAADGWTHAAHPSMWKLDSLLRKILRFHGISLLSMGRKATKDLTLRDRTPIIMPAATEQLRAGRLALAIADGPNKFLQASNVI</sequence>
<dbReference type="AlphaFoldDB" id="A0A2G8S907"/>
<dbReference type="GO" id="GO:0004497">
    <property type="term" value="F:monooxygenase activity"/>
    <property type="evidence" value="ECO:0007669"/>
    <property type="project" value="InterPro"/>
</dbReference>
<dbReference type="OrthoDB" id="1844152at2759"/>
<evidence type="ECO:0000313" key="7">
    <source>
        <dbReference type="Proteomes" id="UP000230002"/>
    </source>
</evidence>
<dbReference type="GO" id="GO:0020037">
    <property type="term" value="F:heme binding"/>
    <property type="evidence" value="ECO:0007669"/>
    <property type="project" value="InterPro"/>
</dbReference>
<dbReference type="GO" id="GO:0005506">
    <property type="term" value="F:iron ion binding"/>
    <property type="evidence" value="ECO:0007669"/>
    <property type="project" value="InterPro"/>
</dbReference>
<accession>A0A2G8S907</accession>
<name>A0A2G8S907_9APHY</name>
<protein>
    <submittedName>
        <fullName evidence="6">Uncharacterized protein</fullName>
    </submittedName>
</protein>
<evidence type="ECO:0000256" key="2">
    <source>
        <dbReference type="ARBA" id="ARBA00010617"/>
    </source>
</evidence>
<dbReference type="Proteomes" id="UP000230002">
    <property type="component" value="Unassembled WGS sequence"/>
</dbReference>
<proteinExistence type="inferred from homology"/>
<keyword evidence="7" id="KW-1185">Reference proteome</keyword>
<dbReference type="PANTHER" id="PTHR46206">
    <property type="entry name" value="CYTOCHROME P450"/>
    <property type="match status" value="1"/>
</dbReference>
<dbReference type="InterPro" id="IPR001128">
    <property type="entry name" value="Cyt_P450"/>
</dbReference>
<evidence type="ECO:0000256" key="3">
    <source>
        <dbReference type="ARBA" id="ARBA00022723"/>
    </source>
</evidence>